<evidence type="ECO:0000313" key="11">
    <source>
        <dbReference type="EMBL" id="OWR01921.1"/>
    </source>
</evidence>
<reference evidence="11 12" key="1">
    <citation type="journal article" date="2007" name="Int. J. Syst. Evol. Microbiol.">
        <title>Description of Pelomonas aquatica sp. nov. and Pelomonas puraquae sp. nov., isolated from industrial and haemodialysis water.</title>
        <authorList>
            <person name="Gomila M."/>
            <person name="Bowien B."/>
            <person name="Falsen E."/>
            <person name="Moore E.R."/>
            <person name="Lalucat J."/>
        </authorList>
    </citation>
    <scope>NUCLEOTIDE SEQUENCE [LARGE SCALE GENOMIC DNA]</scope>
    <source>
        <strain evidence="11 12">CCUG 52769</strain>
    </source>
</reference>
<evidence type="ECO:0000259" key="9">
    <source>
        <dbReference type="Pfam" id="PF05957"/>
    </source>
</evidence>
<dbReference type="InterPro" id="IPR043604">
    <property type="entry name" value="DUF883_N"/>
</dbReference>
<keyword evidence="5 8" id="KW-0812">Transmembrane</keyword>
<feature type="domain" description="DUF883" evidence="9">
    <location>
        <begin position="9"/>
        <end position="59"/>
    </location>
</feature>
<evidence type="ECO:0000256" key="8">
    <source>
        <dbReference type="SAM" id="Phobius"/>
    </source>
</evidence>
<keyword evidence="4" id="KW-0997">Cell inner membrane</keyword>
<accession>A0A254N0X8</accession>
<dbReference type="GO" id="GO:0005886">
    <property type="term" value="C:plasma membrane"/>
    <property type="evidence" value="ECO:0007669"/>
    <property type="project" value="UniProtKB-SubCell"/>
</dbReference>
<keyword evidence="3" id="KW-1003">Cell membrane</keyword>
<gene>
    <name evidence="11" type="ORF">CDO81_21545</name>
</gene>
<dbReference type="GO" id="GO:0043022">
    <property type="term" value="F:ribosome binding"/>
    <property type="evidence" value="ECO:0007669"/>
    <property type="project" value="InterPro"/>
</dbReference>
<evidence type="ECO:0000256" key="5">
    <source>
        <dbReference type="ARBA" id="ARBA00022692"/>
    </source>
</evidence>
<comment type="subcellular location">
    <subcellularLocation>
        <location evidence="1">Cell inner membrane</location>
        <topology evidence="1">Single-pass membrane protein</topology>
    </subcellularLocation>
</comment>
<evidence type="ECO:0000256" key="7">
    <source>
        <dbReference type="ARBA" id="ARBA00023136"/>
    </source>
</evidence>
<dbReference type="EMBL" id="NISI01000011">
    <property type="protein sequence ID" value="OWR01921.1"/>
    <property type="molecule type" value="Genomic_DNA"/>
</dbReference>
<evidence type="ECO:0000256" key="2">
    <source>
        <dbReference type="ARBA" id="ARBA00010423"/>
    </source>
</evidence>
<dbReference type="InterPro" id="IPR043605">
    <property type="entry name" value="DUF883_C"/>
</dbReference>
<dbReference type="Pfam" id="PF19029">
    <property type="entry name" value="DUF883_C"/>
    <property type="match status" value="1"/>
</dbReference>
<comment type="caution">
    <text evidence="11">The sequence shown here is derived from an EMBL/GenBank/DDBJ whole genome shotgun (WGS) entry which is preliminary data.</text>
</comment>
<evidence type="ECO:0000256" key="6">
    <source>
        <dbReference type="ARBA" id="ARBA00022989"/>
    </source>
</evidence>
<dbReference type="Proteomes" id="UP000197446">
    <property type="component" value="Unassembled WGS sequence"/>
</dbReference>
<sequence>MSDTAQAKEKLASDFRAVMDDIDALMTATTNKADTEVKALRERIQDRLSGAKEKLLDAQHEAIQRAKDAATATDDYVHAKPWQAIGVAAAVGLALGVLIGRR</sequence>
<feature type="transmembrane region" description="Helical" evidence="8">
    <location>
        <begin position="82"/>
        <end position="100"/>
    </location>
</feature>
<comment type="similarity">
    <text evidence="2">Belongs to the ElaB/YgaM/YqjD family.</text>
</comment>
<protein>
    <recommendedName>
        <fullName evidence="13">DUF883 domain-containing protein</fullName>
    </recommendedName>
</protein>
<proteinExistence type="inferred from homology"/>
<dbReference type="InterPro" id="IPR010279">
    <property type="entry name" value="YqjD/ElaB"/>
</dbReference>
<evidence type="ECO:0000256" key="3">
    <source>
        <dbReference type="ARBA" id="ARBA00022475"/>
    </source>
</evidence>
<keyword evidence="12" id="KW-1185">Reference proteome</keyword>
<keyword evidence="6 8" id="KW-1133">Transmembrane helix</keyword>
<evidence type="ECO:0000256" key="4">
    <source>
        <dbReference type="ARBA" id="ARBA00022519"/>
    </source>
</evidence>
<dbReference type="PANTHER" id="PTHR35893">
    <property type="entry name" value="INNER MEMBRANE PROTEIN-RELATED"/>
    <property type="match status" value="1"/>
</dbReference>
<dbReference type="OrthoDB" id="9181874at2"/>
<feature type="domain" description="DUF883" evidence="10">
    <location>
        <begin position="73"/>
        <end position="102"/>
    </location>
</feature>
<evidence type="ECO:0000256" key="1">
    <source>
        <dbReference type="ARBA" id="ARBA00004377"/>
    </source>
</evidence>
<evidence type="ECO:0000259" key="10">
    <source>
        <dbReference type="Pfam" id="PF19029"/>
    </source>
</evidence>
<evidence type="ECO:0000313" key="12">
    <source>
        <dbReference type="Proteomes" id="UP000197446"/>
    </source>
</evidence>
<dbReference type="RefSeq" id="WP_088485308.1">
    <property type="nucleotide sequence ID" value="NZ_JBCNLH010000009.1"/>
</dbReference>
<organism evidence="11 12">
    <name type="scientific">Roseateles puraquae</name>
    <dbReference type="NCBI Taxonomy" id="431059"/>
    <lineage>
        <taxon>Bacteria</taxon>
        <taxon>Pseudomonadati</taxon>
        <taxon>Pseudomonadota</taxon>
        <taxon>Betaproteobacteria</taxon>
        <taxon>Burkholderiales</taxon>
        <taxon>Sphaerotilaceae</taxon>
        <taxon>Roseateles</taxon>
    </lineage>
</organism>
<name>A0A254N0X8_9BURK</name>
<dbReference type="PANTHER" id="PTHR35893:SF3">
    <property type="entry name" value="INNER MEMBRANE PROTEIN"/>
    <property type="match status" value="1"/>
</dbReference>
<dbReference type="Pfam" id="PF05957">
    <property type="entry name" value="DUF883"/>
    <property type="match status" value="1"/>
</dbReference>
<dbReference type="AlphaFoldDB" id="A0A254N0X8"/>
<evidence type="ECO:0008006" key="13">
    <source>
        <dbReference type="Google" id="ProtNLM"/>
    </source>
</evidence>
<keyword evidence="7 8" id="KW-0472">Membrane</keyword>